<reference evidence="1" key="1">
    <citation type="submission" date="2017-10" db="EMBL/GenBank/DDBJ databases">
        <title>Genome sequence of cellulolytic Lachnospiraceae bacterium XHS1971 isolated from hotspring sediment.</title>
        <authorList>
            <person name="Vasudevan G."/>
            <person name="Joshi A.J."/>
            <person name="Hivarkar S."/>
            <person name="Lanjekar V.B."/>
            <person name="Dhakephalkar P.K."/>
            <person name="Dagar S."/>
        </authorList>
    </citation>
    <scope>NUCLEOTIDE SEQUENCE</scope>
    <source>
        <strain evidence="1">XHS1971</strain>
    </source>
</reference>
<accession>A0AC61DAY3</accession>
<gene>
    <name evidence="1" type="ORF">CS063_14160</name>
</gene>
<comment type="caution">
    <text evidence="1">The sequence shown here is derived from an EMBL/GenBank/DDBJ whole genome shotgun (WGS) entry which is preliminary data.</text>
</comment>
<evidence type="ECO:0000313" key="1">
    <source>
        <dbReference type="EMBL" id="PHV69737.1"/>
    </source>
</evidence>
<dbReference type="EMBL" id="PEDL01000019">
    <property type="protein sequence ID" value="PHV69737.1"/>
    <property type="molecule type" value="Genomic_DNA"/>
</dbReference>
<keyword evidence="2" id="KW-1185">Reference proteome</keyword>
<protein>
    <submittedName>
        <fullName evidence="1">Uncharacterized protein</fullName>
    </submittedName>
</protein>
<sequence length="116" mass="13771">MEKELEQEILELWSRRSKSIRQKQEGLSEKVPRAKFMVLPNISDGKGNTYISILVEGIVLESVIDYRPEQFQISGIIKRWRNRDMPMVIKECYLNRSVHKKYNERGILVKEIITYD</sequence>
<proteinExistence type="predicted"/>
<dbReference type="Proteomes" id="UP000224460">
    <property type="component" value="Unassembled WGS sequence"/>
</dbReference>
<organism evidence="1 2">
    <name type="scientific">Sporanaerobium hydrogeniformans</name>
    <dbReference type="NCBI Taxonomy" id="3072179"/>
    <lineage>
        <taxon>Bacteria</taxon>
        <taxon>Bacillati</taxon>
        <taxon>Bacillota</taxon>
        <taxon>Clostridia</taxon>
        <taxon>Lachnospirales</taxon>
        <taxon>Lachnospiraceae</taxon>
        <taxon>Sporanaerobium</taxon>
    </lineage>
</organism>
<name>A0AC61DAY3_9FIRM</name>
<evidence type="ECO:0000313" key="2">
    <source>
        <dbReference type="Proteomes" id="UP000224460"/>
    </source>
</evidence>